<dbReference type="RefSeq" id="WP_141339127.1">
    <property type="nucleotide sequence ID" value="NZ_JBHMAX010000035.1"/>
</dbReference>
<dbReference type="PROSITE" id="PS51063">
    <property type="entry name" value="HTH_CRP_2"/>
    <property type="match status" value="1"/>
</dbReference>
<name>A0ABV5V6F4_9MICO</name>
<feature type="domain" description="Cyclic nucleotide-binding" evidence="4">
    <location>
        <begin position="32"/>
        <end position="152"/>
    </location>
</feature>
<evidence type="ECO:0000259" key="5">
    <source>
        <dbReference type="PROSITE" id="PS51063"/>
    </source>
</evidence>
<dbReference type="SUPFAM" id="SSF51206">
    <property type="entry name" value="cAMP-binding domain-like"/>
    <property type="match status" value="1"/>
</dbReference>
<gene>
    <name evidence="6" type="ORF">ACFFN0_15220</name>
</gene>
<dbReference type="Gene3D" id="1.10.10.10">
    <property type="entry name" value="Winged helix-like DNA-binding domain superfamily/Winged helix DNA-binding domain"/>
    <property type="match status" value="1"/>
</dbReference>
<keyword evidence="1" id="KW-0805">Transcription regulation</keyword>
<dbReference type="InterPro" id="IPR000595">
    <property type="entry name" value="cNMP-bd_dom"/>
</dbReference>
<organism evidence="6 7">
    <name type="scientific">Ornithinimicrobium kibberense</name>
    <dbReference type="NCBI Taxonomy" id="282060"/>
    <lineage>
        <taxon>Bacteria</taxon>
        <taxon>Bacillati</taxon>
        <taxon>Actinomycetota</taxon>
        <taxon>Actinomycetes</taxon>
        <taxon>Micrococcales</taxon>
        <taxon>Ornithinimicrobiaceae</taxon>
        <taxon>Ornithinimicrobium</taxon>
    </lineage>
</organism>
<proteinExistence type="predicted"/>
<evidence type="ECO:0000256" key="1">
    <source>
        <dbReference type="ARBA" id="ARBA00023015"/>
    </source>
</evidence>
<dbReference type="Proteomes" id="UP001589613">
    <property type="component" value="Unassembled WGS sequence"/>
</dbReference>
<evidence type="ECO:0000256" key="3">
    <source>
        <dbReference type="ARBA" id="ARBA00023163"/>
    </source>
</evidence>
<sequence length="246" mass="26486">MSSAPGTGVGVPAGRRQLPVHQDDLCVARVPLFQGLTRAEQEQVATVARPTRLGRDEIVYTAGQDVSQLMVVHTGRVKISRVTADGHEQIVRVLGPGDFVGEAAFLDGGRPDHTASAVEATSLCVFRHQELHELVGRHPSIGLRMLQTLSRRLSRTEERLGAAISSDVSARLADHLLSLPARRADDRLEVELPLAKKDVASLLDTTPESLSRQLRRLSDSGVISLGPGRRVTLLDVDALLALGGQD</sequence>
<dbReference type="SUPFAM" id="SSF46785">
    <property type="entry name" value="Winged helix' DNA-binding domain"/>
    <property type="match status" value="1"/>
</dbReference>
<dbReference type="Gene3D" id="2.60.120.10">
    <property type="entry name" value="Jelly Rolls"/>
    <property type="match status" value="1"/>
</dbReference>
<dbReference type="PANTHER" id="PTHR24567:SF74">
    <property type="entry name" value="HTH-TYPE TRANSCRIPTIONAL REGULATOR ARCR"/>
    <property type="match status" value="1"/>
</dbReference>
<keyword evidence="3" id="KW-0804">Transcription</keyword>
<dbReference type="InterPro" id="IPR036388">
    <property type="entry name" value="WH-like_DNA-bd_sf"/>
</dbReference>
<dbReference type="CDD" id="cd00038">
    <property type="entry name" value="CAP_ED"/>
    <property type="match status" value="1"/>
</dbReference>
<keyword evidence="2" id="KW-0238">DNA-binding</keyword>
<dbReference type="InterPro" id="IPR012318">
    <property type="entry name" value="HTH_CRP"/>
</dbReference>
<feature type="domain" description="HTH crp-type" evidence="5">
    <location>
        <begin position="166"/>
        <end position="237"/>
    </location>
</feature>
<dbReference type="PROSITE" id="PS50042">
    <property type="entry name" value="CNMP_BINDING_3"/>
    <property type="match status" value="1"/>
</dbReference>
<accession>A0ABV5V6F4</accession>
<evidence type="ECO:0000259" key="4">
    <source>
        <dbReference type="PROSITE" id="PS50042"/>
    </source>
</evidence>
<dbReference type="InterPro" id="IPR014710">
    <property type="entry name" value="RmlC-like_jellyroll"/>
</dbReference>
<dbReference type="InterPro" id="IPR050397">
    <property type="entry name" value="Env_Response_Regulators"/>
</dbReference>
<dbReference type="InterPro" id="IPR018490">
    <property type="entry name" value="cNMP-bd_dom_sf"/>
</dbReference>
<dbReference type="EMBL" id="JBHMAX010000035">
    <property type="protein sequence ID" value="MFB9733398.1"/>
    <property type="molecule type" value="Genomic_DNA"/>
</dbReference>
<keyword evidence="7" id="KW-1185">Reference proteome</keyword>
<dbReference type="Pfam" id="PF00027">
    <property type="entry name" value="cNMP_binding"/>
    <property type="match status" value="1"/>
</dbReference>
<comment type="caution">
    <text evidence="6">The sequence shown here is derived from an EMBL/GenBank/DDBJ whole genome shotgun (WGS) entry which is preliminary data.</text>
</comment>
<evidence type="ECO:0000256" key="2">
    <source>
        <dbReference type="ARBA" id="ARBA00023125"/>
    </source>
</evidence>
<dbReference type="SMART" id="SM00419">
    <property type="entry name" value="HTH_CRP"/>
    <property type="match status" value="1"/>
</dbReference>
<reference evidence="6 7" key="1">
    <citation type="submission" date="2024-09" db="EMBL/GenBank/DDBJ databases">
        <authorList>
            <person name="Sun Q."/>
            <person name="Mori K."/>
        </authorList>
    </citation>
    <scope>NUCLEOTIDE SEQUENCE [LARGE SCALE GENOMIC DNA]</scope>
    <source>
        <strain evidence="6 7">JCM 12763</strain>
    </source>
</reference>
<dbReference type="SMART" id="SM00100">
    <property type="entry name" value="cNMP"/>
    <property type="match status" value="1"/>
</dbReference>
<evidence type="ECO:0000313" key="7">
    <source>
        <dbReference type="Proteomes" id="UP001589613"/>
    </source>
</evidence>
<dbReference type="PRINTS" id="PR00034">
    <property type="entry name" value="HTHCRP"/>
</dbReference>
<dbReference type="PANTHER" id="PTHR24567">
    <property type="entry name" value="CRP FAMILY TRANSCRIPTIONAL REGULATORY PROTEIN"/>
    <property type="match status" value="1"/>
</dbReference>
<protein>
    <submittedName>
        <fullName evidence="6">Crp/Fnr family transcriptional regulator</fullName>
    </submittedName>
</protein>
<dbReference type="InterPro" id="IPR036390">
    <property type="entry name" value="WH_DNA-bd_sf"/>
</dbReference>
<evidence type="ECO:0000313" key="6">
    <source>
        <dbReference type="EMBL" id="MFB9733398.1"/>
    </source>
</evidence>
<dbReference type="Pfam" id="PF13545">
    <property type="entry name" value="HTH_Crp_2"/>
    <property type="match status" value="1"/>
</dbReference>